<feature type="compositionally biased region" description="Polar residues" evidence="6">
    <location>
        <begin position="4077"/>
        <end position="4087"/>
    </location>
</feature>
<evidence type="ECO:0000256" key="2">
    <source>
        <dbReference type="ARBA" id="ARBA00008785"/>
    </source>
</evidence>
<feature type="compositionally biased region" description="Basic and acidic residues" evidence="6">
    <location>
        <begin position="4420"/>
        <end position="4445"/>
    </location>
</feature>
<feature type="region of interest" description="Disordered" evidence="6">
    <location>
        <begin position="4053"/>
        <end position="4235"/>
    </location>
</feature>
<evidence type="ECO:0000259" key="7">
    <source>
        <dbReference type="SMART" id="SM00919"/>
    </source>
</evidence>
<feature type="compositionally biased region" description="Basic and acidic residues" evidence="6">
    <location>
        <begin position="1107"/>
        <end position="1123"/>
    </location>
</feature>
<feature type="compositionally biased region" description="Basic and acidic residues" evidence="6">
    <location>
        <begin position="4956"/>
        <end position="4965"/>
    </location>
</feature>
<feature type="compositionally biased region" description="Polar residues" evidence="6">
    <location>
        <begin position="1030"/>
        <end position="1041"/>
    </location>
</feature>
<feature type="compositionally biased region" description="Basic and acidic residues" evidence="6">
    <location>
        <begin position="2509"/>
        <end position="2534"/>
    </location>
</feature>
<feature type="compositionally biased region" description="Polar residues" evidence="6">
    <location>
        <begin position="1469"/>
        <end position="1487"/>
    </location>
</feature>
<feature type="compositionally biased region" description="Polar residues" evidence="6">
    <location>
        <begin position="2854"/>
        <end position="2864"/>
    </location>
</feature>
<feature type="compositionally biased region" description="Polar residues" evidence="6">
    <location>
        <begin position="962"/>
        <end position="980"/>
    </location>
</feature>
<dbReference type="Pfam" id="PF03949">
    <property type="entry name" value="Malic_M"/>
    <property type="match status" value="1"/>
</dbReference>
<feature type="compositionally biased region" description="Basic residues" evidence="6">
    <location>
        <begin position="3840"/>
        <end position="3850"/>
    </location>
</feature>
<feature type="compositionally biased region" description="Basic and acidic residues" evidence="6">
    <location>
        <begin position="1725"/>
        <end position="1737"/>
    </location>
</feature>
<feature type="compositionally biased region" description="Polar residues" evidence="6">
    <location>
        <begin position="893"/>
        <end position="926"/>
    </location>
</feature>
<feature type="compositionally biased region" description="Basic and acidic residues" evidence="6">
    <location>
        <begin position="3441"/>
        <end position="3456"/>
    </location>
</feature>
<feature type="region of interest" description="Disordered" evidence="6">
    <location>
        <begin position="2809"/>
        <end position="2902"/>
    </location>
</feature>
<evidence type="ECO:0000313" key="10">
    <source>
        <dbReference type="Proteomes" id="UP000664203"/>
    </source>
</evidence>
<dbReference type="SMART" id="SM01274">
    <property type="entry name" value="malic"/>
    <property type="match status" value="1"/>
</dbReference>
<feature type="region of interest" description="Disordered" evidence="6">
    <location>
        <begin position="4412"/>
        <end position="4772"/>
    </location>
</feature>
<feature type="compositionally biased region" description="Polar residues" evidence="6">
    <location>
        <begin position="2541"/>
        <end position="2569"/>
    </location>
</feature>
<feature type="compositionally biased region" description="Polar residues" evidence="6">
    <location>
        <begin position="4722"/>
        <end position="4732"/>
    </location>
</feature>
<feature type="domain" description="Malic enzyme N-terminal" evidence="8">
    <location>
        <begin position="66"/>
        <end position="244"/>
    </location>
</feature>
<feature type="compositionally biased region" description="Polar residues" evidence="6">
    <location>
        <begin position="2282"/>
        <end position="2294"/>
    </location>
</feature>
<feature type="region of interest" description="Disordered" evidence="6">
    <location>
        <begin position="3003"/>
        <end position="3063"/>
    </location>
</feature>
<feature type="compositionally biased region" description="Basic and acidic residues" evidence="6">
    <location>
        <begin position="4796"/>
        <end position="4813"/>
    </location>
</feature>
<feature type="compositionally biased region" description="Basic and acidic residues" evidence="6">
    <location>
        <begin position="1913"/>
        <end position="1942"/>
    </location>
</feature>
<feature type="region of interest" description="Disordered" evidence="6">
    <location>
        <begin position="1412"/>
        <end position="1530"/>
    </location>
</feature>
<feature type="region of interest" description="Disordered" evidence="6">
    <location>
        <begin position="888"/>
        <end position="926"/>
    </location>
</feature>
<feature type="compositionally biased region" description="Basic and acidic residues" evidence="6">
    <location>
        <begin position="4161"/>
        <end position="4175"/>
    </location>
</feature>
<feature type="compositionally biased region" description="Basic residues" evidence="6">
    <location>
        <begin position="3180"/>
        <end position="3189"/>
    </location>
</feature>
<feature type="coiled-coil region" evidence="5">
    <location>
        <begin position="5531"/>
        <end position="5568"/>
    </location>
</feature>
<feature type="compositionally biased region" description="Basic and acidic residues" evidence="6">
    <location>
        <begin position="1596"/>
        <end position="1615"/>
    </location>
</feature>
<evidence type="ECO:0000256" key="5">
    <source>
        <dbReference type="SAM" id="Coils"/>
    </source>
</evidence>
<feature type="compositionally biased region" description="Polar residues" evidence="6">
    <location>
        <begin position="3926"/>
        <end position="3937"/>
    </location>
</feature>
<feature type="region of interest" description="Disordered" evidence="6">
    <location>
        <begin position="2733"/>
        <end position="2794"/>
    </location>
</feature>
<feature type="compositionally biased region" description="Basic and acidic residues" evidence="6">
    <location>
        <begin position="1500"/>
        <end position="1509"/>
    </location>
</feature>
<feature type="region of interest" description="Disordered" evidence="6">
    <location>
        <begin position="4896"/>
        <end position="5353"/>
    </location>
</feature>
<comment type="cofactor">
    <cofactor evidence="1">
        <name>Mn(2+)</name>
        <dbReference type="ChEBI" id="CHEBI:29035"/>
    </cofactor>
</comment>
<feature type="compositionally biased region" description="Polar residues" evidence="6">
    <location>
        <begin position="5283"/>
        <end position="5297"/>
    </location>
</feature>
<feature type="domain" description="Malic enzyme NAD-binding" evidence="7">
    <location>
        <begin position="254"/>
        <end position="509"/>
    </location>
</feature>
<sequence length="5874" mass="649376">MSAAHPPPATGDYDTSHSAAVRTYNRTYGLVPPAVESLDVQASRCLKQLERRPQSIDKYLYLSNLRNTNVHLFYRLVTQHIKDMAPLIYTPTVGDGCLQWSHNYVQPEGLYISYSDRGHIASVLHNWPQANVEIAVVTDGSRILGLGDLGINGMGIPVGKLSLYVACAGIRPEATLPLMLDLGTGNKSLREDPLYMGSRREKVSAQEEKEFLDELMVALTEKWPGIVIQFEDFKNPFPALENYGDKYTCFNDDIQGTGAVVLAGIISAVKRTGVPVKDQRAVFFGAGSAGVGVAKQIVEYFMREGLTEDEARRCFWLVDTKGLVTNDRGDKLAEHKVYFSRDDNAGKQYKTLEEVVDHVQPTILMGLSTMGGSFTPEMLTKMGQWNEHPIIFPLSNPSANSECTFEDALKNTNFKALFASGSPFASIEHDGKLETPGQGNNMYVFPGIGLGTILSKATTITQSMIYASATSLSTSLHPSEVSQGWLYPELARIRDVSVIVAMGVIRAAQEAGVDREQNIKGMGDDELEKWVRSKMYDPVTETQRVEKEVQELMDATKMGGNGESHLPNDERTMWNLVSGKSIDPRDDLPSQSRRRNDDEERRPARRSVPIASPISNKKSSSRADGREPRGFNPTSTSYSSTSRGQYPGAASASIASSYATASGNNNDEPYMAPGLVRNASLADQMPRSSLSRSSRDQGEARETRDEKRDKTERSDSRDQNIERLQKGIEREKKGRGLRRSENASDEGVGTSRSPEDFLDQVASSGFSQFPGQYDGAIPGLNGAPPEHPAMSSHVQDQFPGQFPAQSSAPYRPPLAASEGGPGLAAEYYGDDGQSVAEQPGNRVNTPSLIIRAEPHLQPALAVAAPPPEPSASGAVGAAASFFSGEFEGDEVASSHSQQNSTANATGHTRPNNNYHPSSAPIISTTGGPAIGSAAGYFINSQASSHPQFPDHETSIGGALTEYSTSTTHRPPSQTQNTHFSCISRPPKPGKQSSQSSNIPMYAVGAAGATGLVAAAYEHNHHSSNQNLSSTPQYSTTSMAQRRSNHSPFGALVDFFKDPEGVAQFEEYSQIIGVCRHCFAPGSSPRDAPRKHLYGRRRSNERYGSSTRVDKDSRYYSSENEGRRKNNKSWLVTGLAGYGFAKVGESLIKEKNDYGDTYSLKTGRFSPDGRDRRAHRRSRSKERVETGITGDGKSDRRQPRDDTSTGTKRTTFSSSCHSRTRSRSKDRKTSLTEAAIGAALEPSVVASSSRRRSRSRKESSVKGKHKSQEISPERRRKTKKKRDVGFFGFGNGSSSSSSLDLAYAASQDKHRSSKRSNGKSKDDLKAEAALLGLGAAAAAAFALKSGRQSHGKKGARELVGVKETKDHQGHGSRQAHRSKKSSVNLDDELWESAAEDDYESMNSDLAYGALVRRDSRASLSSESSGTNKWGWRWGSKTNRRASSSRRKSSDHSGFNGVAGKAGQGLQGAAMTSQDQRQGSAMDSTSSLPLQHVFPVPTSDPSRFDVGREDSTASSSRPAISSRPEAVPLQHPRPIAPVSAAIYSSQTAYDHSYSAPTGPAVISQTPYYQHSGTSDARHNTHEPSIPGSFPHFEQQADDTAHDFRIRRRDTSPSRFGEDSVSSSMAPRRRTFGKDDSSAVRFDLTEEQEERDRLERRQKRKQDKERREVEEQEQVGKDRRASKEQSSKKSGAKTKPEEVSERSFEKVWAGPAAAGVIGTAVGAAAAIDRSRSEETREERRERRRRERELEDQEDVLSKSERRRRQRERDDQETATKERGRLLDDVSASREYADHQERSPERQEKSVWQEAATIKRSSSHENYGAFFTPLEFLNKSGDQVKTTSANADADIDLEQVPQIVTVEPKRFHDLSDSPAFSLADNDDKIDPSKLSFPWQVPKLRLVEPTPPSTRGSTPIPRPKDAGDEGFEEPRKEPSSSKVRWEDHQTHEYTVIAPKEDQDEFIEPPSREFSGTDPVDLSRSMHGRDLPGHETRPHDEGIMESSSASYGEDAEFAATLAASAEDAGFDPSIVINNPAYRRRDSPPGSHGGNMPGGFDDENEPQLDKKERKRKEKASRRQSQNVGLNRRDDDAIVQDIISQVEEPEPQTSNQVPLENSDAQWESTKKTGSRKTKKGRKDSGSRDDFFETSEIASEALNSESRDGYGSPAEDIRSIASISNEVESGRKSLKKSRRDSSGLDGAASTVSSLSTTEADKGPKANPKDKRKSSIWDRVLGKSTGSLPQENGAKDVIDEAITEAFEGSKKKSKKSKERKSTRDRDDYYDSKERSSTGGPSRQVSGRISQDLPAKVYTPVPSGRALSKELLIKSQDERNSLPPTLSDAGSMAQYLDYGIGSVQFENKQPDSFLGMRPEPPPPPDTRAESEGPSDPLETTSLPTSPRAESETQNRRFSDAEISNPTQTTPALPSSPTAIPFHFRRPGRSSSTIRSLSQTPLSSKKSVADLAPKQKPRPRSTEFKFSKEIRPLWLVERHRSHQEPTLDEIYPSLPSSHTTSKSSSVHDVDASEDHQKGDYELNEAEHESIEVESAPMISTDSHPIQSDLLDSQQATPTASSFQDSRTVRDLPSPQASRDSSLKVIAKQIPHQPTSTLKSGVLAAILGGTAADPLSEALKSNDPSRQDLSREENEHFEHALDDMVLDTVTFPSYIDTLNQGEDFVPQKTKKGKKNKPRAGKIQQETVQPSFAGAVQATPSAVSVDPEPLSPERMLQIQAQDAQDAVDSWFPSVLPSNEGKKGKTGKGRALVERLPEESGPSPNTYEPPRHNLDTTVPAGGQESDTLTREMSRKQIVDIITAVAQDANKEENEASQSAAAVVQEIQTEEDRSQSKGKNGRKSLPRDDLPRSDLQQLEIQQKTDPQDEFPQVNLPRDDFPQSQHPKDTSLQGDPRPDSLPALSSSALEKVVFIDPFLKQGHGNALESLKANPAFQEELDHGDLTIAISPPLDLSDRATPLPDSDDDHDFLDERLGTLAPTSLDHIDDKETEIAAENTLDVPHLHDPSAVEPGPQQNSQDLPTQAEQVNSGDCFAAPYNGKSEEGMKDTQSFSVEDNETTEMEEKDALLPDDVTSTTIEVDRPKDLNDKLAMEVPREKFETVVDEWGAFTTKNKIKESFSVENSKIAEIQEGQDSLHNVPASEALEDYEATDLIDESAIDVYQPKTEPFEDEWMRFNGKKKGKKGRKIKPSFSVENNQTTNAEEKNEPLTKMAASKAPGYHEAIDLIDEPAVHAPKSEVVKEEPIGLIGAPTNQAPKVEVVEDKWASFDSKKKSKKAEKQKSKTLDLGSEPDETGHRFERPDARDDMNDRPSSLATTRTSQEVSAMLGVSEIEACIGEESKEAFPSESQAEHNTQKPLEDQIYGSDERNLPALYEPETPQFEDAPGDAQNDEASQNLDPSVANTTAAQAVQDISARENNAQSATDAQRETKMASMSMEEIATDRPMKEHELNWDAPKKKKKGKKGKKNEPFSRDEGETIEPAEVSGPPSAMNTPLEQEPTADRMIEEDELDWDAPSKNKGKKGKKNKVFLLDELEMMEPAELSGPPDAMNPRPLEQETAVKAIDRDFSKQSKKDKKGKKGKRKGVSRAVIDFRDEAEPNVVPNEIPQDEGKVEDLSAIAGDVQVEIEPSVIPDKVLQDDNKVGDLDAITRDSQDEIEPKVVPIEVSRDDDQVEDRSAFDRPFVSRDIREDAELEIVPNETPQDDNKVEDLPTDGTPPMMANIGEPGEVFELAAPTELAQDNENENSREVPLEQEQDFLPPKRKKDKNKPKKSKKSNAFSVDDDETPTLGGGQIVGTKDLEKDGPKQIYPSSVDVVEKSKKKVQETRLEQEEDIMLSTSKKDKKKSKRSKKFIALSLDNDVSPAPEDEPVFIPKDFEKEVLKQTLPSSVDVVMGKEPGTYVEGLPEEKEYREETEDPQQSEGENDDITAQSEQETAQDLNKDSEIVSNINPLDSSGDLVIVEGKRKESMHGYFDSVSAPAAASGIPHKVNLAVTPFLNKPADASEEITAYHANEMKGNIVPAVETDTDPLYSLKPSKKNEKRANKVQPLTWDEVFEEPKVVLKEPSAAEDSGEPSIMRVSQDSESSKPAMSAQEIESTEIVQPGMRSEEDQGFQGSVSEEQPSQARDDNHTVVEAEQEGSYANAKQGEKGEWTNSEKLLIPKAEEDRSPGDEKELARVTATSPIREGEQTSELQPRDDLDTAGEIRFDQEETTEGFKREQAPILTEPRAIDEAKEKDLPWDLPDLRAKRPEKQHKETLWDELRIEDSSSSAAPEPARETVEVVRNTEPVTNVEPLRRLDKDEPIPVAEIEILDAQEPRGYDEEYAKELERVVPNAEPVAGLEPLRGLDIDKPVPAVEVEMLDAQEQRDYNEEYAKELERVVPNADPVAGLKPLRGPDIDKPVPAVEVEMLDAQEQSDYNEEYAKELERQLSPLREGEGADPSHDEAGIPVFSQSSINSVMDRPHEEEHRPLARPPALEDIIEESGSRSGSVQGSPVDREDDFSPFKSTQKRKKGKKGKKQQPIIWEDETATPPVELESGQGAKPSIRSPKDLGSWGTDAARPLDLEEPIDQRYLEDRTTTLPIGDFNTADNESLIGNGSPSDYFTIQPIRPAEEDVGREDSHEFRRALSTEPPSSSRDRPLAREPQTHQDGHTRDDTVKAYNQDEELGSLPTDFHEKSRIEADSAEEEDEHENTKKGKKAKKRASAKEPGPQTIGREGLMDQLQDSETPITDTLNERIPSRLHSLQSPSQEEDELTSVAGGRPTSRGRSGSMEGVAGAVVLGVGASAAESLSMINSRNEERRGKKATETGKWTDSEAEIGESESSLDRGEMSIEEKEHRQTPESEKAVGAWQHHQATPPRSPRSAIYKAITDHPVVGDPGQSSEPPRYRDSAIYVSGSPMISEETPYHRVIRDSDYPDTETSPINDDGLDNLGDLTELGRGVTAGERVARVQHQHSRAHESDERQRSTSRNPFEISVEANSDYNVSVSRPKERRRTSRRRSGAASDSDDSADFGFDIQRRRRRQAMAGEPREPSPVSSTTKNRSSAFFDSSPLAREEAVAEPQDQGVSSRDDPVREEPTWSFDREGSQPSREASRKGRSGNIPEGASESPGYEISTGDYKDTGTSLFGGPRSYEDDLLSPSRSPRSSEGRGRRRLNTISEDSADRSPLHKKDKRAVSDVASPESGVKGRSIMQSPTLEDDVAGEILSAHDPISHQSWPAAGEEKYAVDERSRSRNSDQLSTSSSRHSALPGVTPRHREDEYRATSAASMQSENSIQAIIRTPDQVRSASGLSYRSSGTPPLRRVDRSASGDLRGASQKIQAKSRAKSNSQLEAEIDTGIPSSSTYDPVTDKGKSPADMADVYEGWGDVRGQSPMSPTRPPSMRKRQSMQLLDLETRLDQIVSENRLLASQKLTAEKALQEQARDYSQERHAYEAAMQEHKNYLTRKDSELSELKQIIGQLHDQTAHLTVVNEGLASSRGVDEEHEQRYSQLRAEHAHTHEQWQQSMRELDDLKEQHTQLSTGMEDIVRHEVIVALEEKTLELRQLQSELENAKQQVRNLQQQLLASRNSDDFVERDEDYFDSQCQSLCQHVQQWVLRFSKFSDMKACYLASEIQDEKVVDRMENAILDGSDVDDYLSDRVKRRDVFMSVVMTMIWEFIFTRYLFGMDREQRQKLKNLEKTLQEVGPTSAVHKWRATTLTLLMKREAFENQRSTDTEAVVHEIYDTLATFLPPPSHLVGQIQDSLHKVIDTAVDLSIEMRTQRAEYSMLPPLQPEYDTNGDLARKVYFSALTMNERSGATSSNEALQEQQAVVRMVLFPLVVKNEDDDEQIVVCPAQVLTAEGSKGKKTVRVLSAQGGRSEASFAGSDVRMEGGMI</sequence>
<feature type="compositionally biased region" description="Polar residues" evidence="6">
    <location>
        <begin position="4977"/>
        <end position="4986"/>
    </location>
</feature>
<evidence type="ECO:0000256" key="1">
    <source>
        <dbReference type="ARBA" id="ARBA00001936"/>
    </source>
</evidence>
<feature type="compositionally biased region" description="Polar residues" evidence="6">
    <location>
        <begin position="5034"/>
        <end position="5047"/>
    </location>
</feature>
<feature type="compositionally biased region" description="Basic and acidic residues" evidence="6">
    <location>
        <begin position="3814"/>
        <end position="3828"/>
    </location>
</feature>
<protein>
    <recommendedName>
        <fullName evidence="4">Malic enzyme</fullName>
    </recommendedName>
</protein>
<feature type="compositionally biased region" description="Polar residues" evidence="6">
    <location>
        <begin position="4587"/>
        <end position="4603"/>
    </location>
</feature>
<comment type="caution">
    <text evidence="9">The sequence shown here is derived from an EMBL/GenBank/DDBJ whole genome shotgun (WGS) entry which is preliminary data.</text>
</comment>
<feature type="compositionally biased region" description="Basic and acidic residues" evidence="6">
    <location>
        <begin position="4635"/>
        <end position="4657"/>
    </location>
</feature>
<evidence type="ECO:0000313" key="9">
    <source>
        <dbReference type="EMBL" id="CAF9939471.1"/>
    </source>
</evidence>
<feature type="compositionally biased region" description="Polar residues" evidence="6">
    <location>
        <begin position="3014"/>
        <end position="3030"/>
    </location>
</feature>
<feature type="region of interest" description="Disordered" evidence="6">
    <location>
        <begin position="2482"/>
        <end position="2585"/>
    </location>
</feature>
<dbReference type="GO" id="GO:0016616">
    <property type="term" value="F:oxidoreductase activity, acting on the CH-OH group of donors, NAD or NADP as acceptor"/>
    <property type="evidence" value="ECO:0007669"/>
    <property type="project" value="InterPro"/>
</dbReference>
<feature type="region of interest" description="Disordered" evidence="6">
    <location>
        <begin position="776"/>
        <end position="841"/>
    </location>
</feature>
<feature type="compositionally biased region" description="Basic residues" evidence="6">
    <location>
        <begin position="1088"/>
        <end position="1098"/>
    </location>
</feature>
<dbReference type="InterPro" id="IPR046346">
    <property type="entry name" value="Aminoacid_DH-like_N_sf"/>
</dbReference>
<feature type="compositionally biased region" description="Basic and acidic residues" evidence="6">
    <location>
        <begin position="1977"/>
        <end position="1992"/>
    </location>
</feature>
<feature type="compositionally biased region" description="Basic and acidic residues" evidence="6">
    <location>
        <begin position="582"/>
        <end position="602"/>
    </location>
</feature>
<feature type="region of interest" description="Disordered" evidence="6">
    <location>
        <begin position="4792"/>
        <end position="4862"/>
    </location>
</feature>
<dbReference type="PROSITE" id="PS00331">
    <property type="entry name" value="MALIC_ENZYMES"/>
    <property type="match status" value="1"/>
</dbReference>
<feature type="compositionally biased region" description="Polar residues" evidence="6">
    <location>
        <begin position="1560"/>
        <end position="1572"/>
    </location>
</feature>
<feature type="compositionally biased region" description="Low complexity" evidence="6">
    <location>
        <begin position="4759"/>
        <end position="4772"/>
    </location>
</feature>
<dbReference type="FunFam" id="3.40.50.720:FF:000182">
    <property type="entry name" value="NAD-dependent malic enzyme"/>
    <property type="match status" value="1"/>
</dbReference>
<evidence type="ECO:0000256" key="4">
    <source>
        <dbReference type="RuleBase" id="RU003426"/>
    </source>
</evidence>
<dbReference type="SUPFAM" id="SSF51735">
    <property type="entry name" value="NAD(P)-binding Rossmann-fold domains"/>
    <property type="match status" value="1"/>
</dbReference>
<feature type="compositionally biased region" description="Basic and acidic residues" evidence="6">
    <location>
        <begin position="5220"/>
        <end position="5234"/>
    </location>
</feature>
<feature type="compositionally biased region" description="Basic and acidic residues" evidence="6">
    <location>
        <begin position="4904"/>
        <end position="4914"/>
    </location>
</feature>
<feature type="region of interest" description="Disordered" evidence="6">
    <location>
        <begin position="3180"/>
        <end position="3207"/>
    </location>
</feature>
<feature type="compositionally biased region" description="Polar residues" evidence="6">
    <location>
        <begin position="3310"/>
        <end position="3323"/>
    </location>
</feature>
<feature type="compositionally biased region" description="Basic and acidic residues" evidence="6">
    <location>
        <begin position="2626"/>
        <end position="2636"/>
    </location>
</feature>
<dbReference type="InterPro" id="IPR001891">
    <property type="entry name" value="Malic_OxRdtase"/>
</dbReference>
<dbReference type="EMBL" id="CAJPDR010000551">
    <property type="protein sequence ID" value="CAF9939471.1"/>
    <property type="molecule type" value="Genomic_DNA"/>
</dbReference>
<feature type="compositionally biased region" description="Polar residues" evidence="6">
    <location>
        <begin position="4112"/>
        <end position="4123"/>
    </location>
</feature>
<dbReference type="SUPFAM" id="SSF53223">
    <property type="entry name" value="Aminoacid dehydrogenase-like, N-terminal domain"/>
    <property type="match status" value="1"/>
</dbReference>
<feature type="region of interest" description="Disordered" evidence="6">
    <location>
        <begin position="578"/>
        <end position="648"/>
    </location>
</feature>
<feature type="compositionally biased region" description="Basic residues" evidence="6">
    <location>
        <begin position="3760"/>
        <end position="3774"/>
    </location>
</feature>
<feature type="compositionally biased region" description="Polar residues" evidence="6">
    <location>
        <begin position="2406"/>
        <end position="2422"/>
    </location>
</feature>
<feature type="compositionally biased region" description="Low complexity" evidence="6">
    <location>
        <begin position="2496"/>
        <end position="2508"/>
    </location>
</feature>
<feature type="compositionally biased region" description="Basic residues" evidence="6">
    <location>
        <begin position="3572"/>
        <end position="3585"/>
    </location>
</feature>
<feature type="compositionally biased region" description="Basic and acidic residues" evidence="6">
    <location>
        <begin position="5068"/>
        <end position="5085"/>
    </location>
</feature>
<feature type="compositionally biased region" description="Polar residues" evidence="6">
    <location>
        <begin position="5264"/>
        <end position="5275"/>
    </location>
</feature>
<feature type="compositionally biased region" description="Basic and acidic residues" evidence="6">
    <location>
        <begin position="4193"/>
        <end position="4219"/>
    </location>
</feature>
<feature type="compositionally biased region" description="Basic and acidic residues" evidence="6">
    <location>
        <begin position="2393"/>
        <end position="2404"/>
    </location>
</feature>
<feature type="region of interest" description="Disordered" evidence="6">
    <location>
        <begin position="4261"/>
        <end position="4284"/>
    </location>
</feature>
<feature type="region of interest" description="Disordered" evidence="6">
    <location>
        <begin position="1343"/>
        <end position="1384"/>
    </location>
</feature>
<feature type="region of interest" description="Disordered" evidence="6">
    <location>
        <begin position="3266"/>
        <end position="3611"/>
    </location>
</feature>
<feature type="compositionally biased region" description="Basic residues" evidence="6">
    <location>
        <begin position="2061"/>
        <end position="2070"/>
    </location>
</feature>
<feature type="compositionally biased region" description="Basic residues" evidence="6">
    <location>
        <begin position="3457"/>
        <end position="3466"/>
    </location>
</feature>
<feature type="compositionally biased region" description="Basic and acidic residues" evidence="6">
    <location>
        <begin position="3293"/>
        <end position="3309"/>
    </location>
</feature>
<feature type="compositionally biased region" description="Basic and acidic residues" evidence="6">
    <location>
        <begin position="4560"/>
        <end position="4577"/>
    </location>
</feature>
<dbReference type="GO" id="GO:0051287">
    <property type="term" value="F:NAD binding"/>
    <property type="evidence" value="ECO:0007669"/>
    <property type="project" value="InterPro"/>
</dbReference>
<feature type="region of interest" description="Disordered" evidence="6">
    <location>
        <begin position="1155"/>
        <end position="1321"/>
    </location>
</feature>
<feature type="compositionally biased region" description="Basic and acidic residues" evidence="6">
    <location>
        <begin position="1659"/>
        <end position="1684"/>
    </location>
</feature>
<dbReference type="GO" id="GO:0046872">
    <property type="term" value="F:metal ion binding"/>
    <property type="evidence" value="ECO:0007669"/>
    <property type="project" value="UniProtKB-KW"/>
</dbReference>
<dbReference type="NCBIfam" id="NF010052">
    <property type="entry name" value="PRK13529.1"/>
    <property type="match status" value="1"/>
</dbReference>
<keyword evidence="3 4" id="KW-0479">Metal-binding</keyword>
<dbReference type="InterPro" id="IPR012302">
    <property type="entry name" value="Malic_NAD-bd"/>
</dbReference>
<evidence type="ECO:0000259" key="8">
    <source>
        <dbReference type="SMART" id="SM01274"/>
    </source>
</evidence>
<feature type="region of interest" description="Disordered" evidence="6">
    <location>
        <begin position="1866"/>
        <end position="2334"/>
    </location>
</feature>
<feature type="compositionally biased region" description="Basic and acidic residues" evidence="6">
    <location>
        <begin position="1353"/>
        <end position="1368"/>
    </location>
</feature>
<feature type="compositionally biased region" description="Basic residues" evidence="6">
    <location>
        <begin position="3518"/>
        <end position="3527"/>
    </location>
</feature>
<feature type="compositionally biased region" description="Basic and acidic residues" evidence="6">
    <location>
        <begin position="2876"/>
        <end position="2888"/>
    </location>
</feature>
<feature type="compositionally biased region" description="Basic and acidic residues" evidence="6">
    <location>
        <begin position="4610"/>
        <end position="4627"/>
    </location>
</feature>
<feature type="region of interest" description="Disordered" evidence="6">
    <location>
        <begin position="1021"/>
        <end position="1042"/>
    </location>
</feature>
<feature type="compositionally biased region" description="Basic and acidic residues" evidence="6">
    <location>
        <begin position="3338"/>
        <end position="3369"/>
    </location>
</feature>
<dbReference type="InterPro" id="IPR036291">
    <property type="entry name" value="NAD(P)-bd_dom_sf"/>
</dbReference>
<feature type="compositionally biased region" description="Basic and acidic residues" evidence="6">
    <location>
        <begin position="3266"/>
        <end position="3284"/>
    </location>
</feature>
<organism evidence="9 10">
    <name type="scientific">Alectoria fallacina</name>
    <dbReference type="NCBI Taxonomy" id="1903189"/>
    <lineage>
        <taxon>Eukaryota</taxon>
        <taxon>Fungi</taxon>
        <taxon>Dikarya</taxon>
        <taxon>Ascomycota</taxon>
        <taxon>Pezizomycotina</taxon>
        <taxon>Lecanoromycetes</taxon>
        <taxon>OSLEUM clade</taxon>
        <taxon>Lecanoromycetidae</taxon>
        <taxon>Lecanorales</taxon>
        <taxon>Lecanorineae</taxon>
        <taxon>Parmeliaceae</taxon>
        <taxon>Alectoria</taxon>
    </lineage>
</organism>
<evidence type="ECO:0000256" key="6">
    <source>
        <dbReference type="SAM" id="MobiDB-lite"/>
    </source>
</evidence>
<feature type="compositionally biased region" description="Low complexity" evidence="6">
    <location>
        <begin position="1510"/>
        <end position="1522"/>
    </location>
</feature>
<comment type="similarity">
    <text evidence="2 4">Belongs to the malic enzymes family.</text>
</comment>
<dbReference type="Gene3D" id="3.40.50.10380">
    <property type="entry name" value="Malic enzyme, N-terminal domain"/>
    <property type="match status" value="1"/>
</dbReference>
<feature type="compositionally biased region" description="Basic and acidic residues" evidence="6">
    <location>
        <begin position="3562"/>
        <end position="3571"/>
    </location>
</feature>
<feature type="compositionally biased region" description="Basic residues" evidence="6">
    <location>
        <begin position="4990"/>
        <end position="5000"/>
    </location>
</feature>
<feature type="compositionally biased region" description="Basic residues" evidence="6">
    <location>
        <begin position="2671"/>
        <end position="2682"/>
    </location>
</feature>
<dbReference type="GO" id="GO:0004470">
    <property type="term" value="F:malic enzyme activity"/>
    <property type="evidence" value="ECO:0007669"/>
    <property type="project" value="InterPro"/>
</dbReference>
<feature type="region of interest" description="Disordered" evidence="6">
    <location>
        <begin position="1084"/>
        <end position="1123"/>
    </location>
</feature>
<feature type="compositionally biased region" description="Basic and acidic residues" evidence="6">
    <location>
        <begin position="1691"/>
        <end position="1702"/>
    </location>
</feature>
<feature type="compositionally biased region" description="Basic and acidic residues" evidence="6">
    <location>
        <begin position="1763"/>
        <end position="1803"/>
    </location>
</feature>
<feature type="compositionally biased region" description="Polar residues" evidence="6">
    <location>
        <begin position="3391"/>
        <end position="3408"/>
    </location>
</feature>
<feature type="compositionally biased region" description="Low complexity" evidence="6">
    <location>
        <begin position="2007"/>
        <end position="2017"/>
    </location>
</feature>
<dbReference type="Gene3D" id="3.40.50.720">
    <property type="entry name" value="NAD(P)-binding Rossmann-like Domain"/>
    <property type="match status" value="1"/>
</dbReference>
<feature type="compositionally biased region" description="Basic and acidic residues" evidence="6">
    <location>
        <begin position="2205"/>
        <end position="2222"/>
    </location>
</feature>
<feature type="compositionally biased region" description="Basic and acidic residues" evidence="6">
    <location>
        <begin position="693"/>
        <end position="742"/>
    </location>
</feature>
<dbReference type="CDD" id="cd05312">
    <property type="entry name" value="NAD_bind_1_malic_enz"/>
    <property type="match status" value="1"/>
</dbReference>
<proteinExistence type="inferred from homology"/>
<feature type="compositionally biased region" description="Acidic residues" evidence="6">
    <location>
        <begin position="3911"/>
        <end position="3925"/>
    </location>
</feature>
<feature type="compositionally biased region" description="Polar residues" evidence="6">
    <location>
        <begin position="632"/>
        <end position="644"/>
    </location>
</feature>
<name>A0A8H3J2E0_9LECA</name>
<dbReference type="OrthoDB" id="5365701at2759"/>
<dbReference type="InterPro" id="IPR015884">
    <property type="entry name" value="Malic_enzyme_CS"/>
</dbReference>
<feature type="compositionally biased region" description="Basic and acidic residues" evidence="6">
    <location>
        <begin position="1191"/>
        <end position="1202"/>
    </location>
</feature>
<feature type="compositionally biased region" description="Basic and acidic residues" evidence="6">
    <location>
        <begin position="2265"/>
        <end position="2281"/>
    </location>
</feature>
<dbReference type="InterPro" id="IPR012301">
    <property type="entry name" value="Malic_N_dom"/>
</dbReference>
<keyword evidence="4" id="KW-0560">Oxidoreductase</keyword>
<accession>A0A8H3J2E0</accession>
<reference evidence="9" key="1">
    <citation type="submission" date="2021-03" db="EMBL/GenBank/DDBJ databases">
        <authorList>
            <person name="Tagirdzhanova G."/>
        </authorList>
    </citation>
    <scope>NUCLEOTIDE SEQUENCE</scope>
</reference>
<keyword evidence="5" id="KW-0175">Coiled coil</keyword>
<dbReference type="InterPro" id="IPR037062">
    <property type="entry name" value="Malic_N_dom_sf"/>
</dbReference>
<feature type="compositionally biased region" description="Basic and acidic residues" evidence="6">
    <location>
        <begin position="4460"/>
        <end position="4469"/>
    </location>
</feature>
<dbReference type="FunFam" id="3.40.50.10380:FF:000007">
    <property type="entry name" value="Malic enzyme"/>
    <property type="match status" value="1"/>
</dbReference>
<feature type="region of interest" description="Disordered" evidence="6">
    <location>
        <begin position="5364"/>
        <end position="5383"/>
    </location>
</feature>
<feature type="compositionally biased region" description="Polar residues" evidence="6">
    <location>
        <begin position="5235"/>
        <end position="5245"/>
    </location>
</feature>
<feature type="compositionally biased region" description="Polar residues" evidence="6">
    <location>
        <begin position="2099"/>
        <end position="2115"/>
    </location>
</feature>
<feature type="region of interest" description="Disordered" evidence="6">
    <location>
        <begin position="1720"/>
        <end position="1811"/>
    </location>
</feature>
<gene>
    <name evidence="9" type="ORF">ALECFALPRED_008145</name>
</gene>
<feature type="compositionally biased region" description="Polar residues" evidence="6">
    <location>
        <begin position="2433"/>
        <end position="2450"/>
    </location>
</feature>
<evidence type="ECO:0000256" key="3">
    <source>
        <dbReference type="ARBA" id="ARBA00022723"/>
    </source>
</evidence>
<feature type="region of interest" description="Disordered" evidence="6">
    <location>
        <begin position="1548"/>
        <end position="1708"/>
    </location>
</feature>
<feature type="region of interest" description="Disordered" evidence="6">
    <location>
        <begin position="962"/>
        <end position="996"/>
    </location>
</feature>
<dbReference type="PRINTS" id="PR00072">
    <property type="entry name" value="MALOXRDTASE"/>
</dbReference>
<feature type="region of interest" description="Disordered" evidence="6">
    <location>
        <begin position="2668"/>
        <end position="2688"/>
    </location>
</feature>
<dbReference type="Pfam" id="PF00390">
    <property type="entry name" value="malic"/>
    <property type="match status" value="1"/>
</dbReference>
<feature type="compositionally biased region" description="Basic residues" evidence="6">
    <location>
        <begin position="4507"/>
        <end position="4518"/>
    </location>
</feature>
<feature type="compositionally biased region" description="Basic and acidic residues" evidence="6">
    <location>
        <begin position="4672"/>
        <end position="4681"/>
    </location>
</feature>
<dbReference type="InterPro" id="IPR053268">
    <property type="entry name" value="Woronin_anchor"/>
</dbReference>
<feature type="region of interest" description="Disordered" evidence="6">
    <location>
        <begin position="683"/>
        <end position="756"/>
    </location>
</feature>
<dbReference type="SMART" id="SM00919">
    <property type="entry name" value="Malic_M"/>
    <property type="match status" value="1"/>
</dbReference>
<dbReference type="Proteomes" id="UP000664203">
    <property type="component" value="Unassembled WGS sequence"/>
</dbReference>
<feature type="compositionally biased region" description="Basic residues" evidence="6">
    <location>
        <begin position="1436"/>
        <end position="1447"/>
    </location>
</feature>
<feature type="compositionally biased region" description="Polar residues" evidence="6">
    <location>
        <begin position="3416"/>
        <end position="3425"/>
    </location>
</feature>
<dbReference type="PANTHER" id="PTHR40641">
    <property type="entry name" value="INVOLUCRIN REPEAT PROTEIN (AFU_ORTHOLOGUE AFUA_2G08060)"/>
    <property type="match status" value="1"/>
</dbReference>
<feature type="region of interest" description="Disordered" evidence="6">
    <location>
        <begin position="2348"/>
        <end position="2468"/>
    </location>
</feature>
<feature type="compositionally biased region" description="Basic residues" evidence="6">
    <location>
        <begin position="2120"/>
        <end position="2129"/>
    </location>
</feature>
<feature type="compositionally biased region" description="Basic and acidic residues" evidence="6">
    <location>
        <begin position="3467"/>
        <end position="3476"/>
    </location>
</feature>
<feature type="region of interest" description="Disordered" evidence="6">
    <location>
        <begin position="2614"/>
        <end position="2636"/>
    </location>
</feature>
<keyword evidence="10" id="KW-1185">Reference proteome</keyword>
<feature type="compositionally biased region" description="Basic and acidic residues" evidence="6">
    <location>
        <begin position="4824"/>
        <end position="4845"/>
    </location>
</feature>
<feature type="compositionally biased region" description="Basic and acidic residues" evidence="6">
    <location>
        <begin position="2312"/>
        <end position="2325"/>
    </location>
</feature>
<dbReference type="PANTHER" id="PTHR40641:SF2">
    <property type="entry name" value="INVOLUCRIN REPEAT PROTEIN"/>
    <property type="match status" value="1"/>
</dbReference>
<feature type="region of interest" description="Disordered" evidence="6">
    <location>
        <begin position="3689"/>
        <end position="3952"/>
    </location>
</feature>
<feature type="compositionally biased region" description="Basic and acidic residues" evidence="6">
    <location>
        <begin position="1255"/>
        <end position="1272"/>
    </location>
</feature>